<dbReference type="InterPro" id="IPR025657">
    <property type="entry name" value="RadC_JAB"/>
</dbReference>
<evidence type="ECO:0000256" key="5">
    <source>
        <dbReference type="ARBA" id="ARBA00022833"/>
    </source>
</evidence>
<keyword evidence="4" id="KW-0378">Hydrolase</keyword>
<comment type="similarity">
    <text evidence="1">Belongs to the UPF0758 family.</text>
</comment>
<proteinExistence type="inferred from homology"/>
<dbReference type="GO" id="GO:0046872">
    <property type="term" value="F:metal ion binding"/>
    <property type="evidence" value="ECO:0007669"/>
    <property type="project" value="UniProtKB-KW"/>
</dbReference>
<dbReference type="Proteomes" id="UP000515561">
    <property type="component" value="Chromosome"/>
</dbReference>
<keyword evidence="3" id="KW-0479">Metal-binding</keyword>
<name>A0A6S6R0F1_9FIRM</name>
<dbReference type="SUPFAM" id="SSF102712">
    <property type="entry name" value="JAB1/MPN domain"/>
    <property type="match status" value="1"/>
</dbReference>
<evidence type="ECO:0000256" key="2">
    <source>
        <dbReference type="ARBA" id="ARBA00022670"/>
    </source>
</evidence>
<dbReference type="EMBL" id="AP023367">
    <property type="protein sequence ID" value="BCJ93557.1"/>
    <property type="molecule type" value="Genomic_DNA"/>
</dbReference>
<dbReference type="PANTHER" id="PTHR30471:SF3">
    <property type="entry name" value="UPF0758 PROTEIN YEES-RELATED"/>
    <property type="match status" value="1"/>
</dbReference>
<dbReference type="RefSeq" id="WP_184090913.1">
    <property type="nucleotide sequence ID" value="NZ_AP023367.1"/>
</dbReference>
<dbReference type="PROSITE" id="PS50249">
    <property type="entry name" value="MPN"/>
    <property type="match status" value="1"/>
</dbReference>
<evidence type="ECO:0000313" key="8">
    <source>
        <dbReference type="Proteomes" id="UP000515561"/>
    </source>
</evidence>
<keyword evidence="8" id="KW-1185">Reference proteome</keyword>
<reference evidence="7 8" key="1">
    <citation type="journal article" date="2016" name="Int. J. Syst. Evol. Microbiol.">
        <title>Descriptions of Anaerotaenia torta gen. nov., sp. nov. and Anaerocolumna cellulosilytica gen. nov., sp. nov. isolated from a methanogenic reactor of cattle waste.</title>
        <authorList>
            <person name="Uek A."/>
            <person name="Ohtaki Y."/>
            <person name="Kaku N."/>
            <person name="Ueki K."/>
        </authorList>
    </citation>
    <scope>NUCLEOTIDE SEQUENCE [LARGE SCALE GENOMIC DNA]</scope>
    <source>
        <strain evidence="7 8">SN021</strain>
    </source>
</reference>
<evidence type="ECO:0000256" key="3">
    <source>
        <dbReference type="ARBA" id="ARBA00022723"/>
    </source>
</evidence>
<dbReference type="Gene3D" id="3.40.140.10">
    <property type="entry name" value="Cytidine Deaminase, domain 2"/>
    <property type="match status" value="1"/>
</dbReference>
<dbReference type="AlphaFoldDB" id="A0A6S6R0F1"/>
<dbReference type="KEGG" id="acel:acsn021_11260"/>
<keyword evidence="2" id="KW-0645">Protease</keyword>
<dbReference type="InterPro" id="IPR001405">
    <property type="entry name" value="UPF0758"/>
</dbReference>
<dbReference type="GO" id="GO:0006508">
    <property type="term" value="P:proteolysis"/>
    <property type="evidence" value="ECO:0007669"/>
    <property type="project" value="UniProtKB-KW"/>
</dbReference>
<accession>A0A6S6R0F1</accession>
<evidence type="ECO:0000313" key="7">
    <source>
        <dbReference type="EMBL" id="BCJ93557.1"/>
    </source>
</evidence>
<protein>
    <submittedName>
        <fullName evidence="7">Uncharacterized protein</fullName>
    </submittedName>
</protein>
<dbReference type="InterPro" id="IPR037518">
    <property type="entry name" value="MPN"/>
</dbReference>
<organism evidence="7 8">
    <name type="scientific">Anaerocolumna cellulosilytica</name>
    <dbReference type="NCBI Taxonomy" id="433286"/>
    <lineage>
        <taxon>Bacteria</taxon>
        <taxon>Bacillati</taxon>
        <taxon>Bacillota</taxon>
        <taxon>Clostridia</taxon>
        <taxon>Lachnospirales</taxon>
        <taxon>Lachnospiraceae</taxon>
        <taxon>Anaerocolumna</taxon>
    </lineage>
</organism>
<gene>
    <name evidence="7" type="ORF">acsn021_11260</name>
</gene>
<keyword evidence="5" id="KW-0862">Zinc</keyword>
<dbReference type="PANTHER" id="PTHR30471">
    <property type="entry name" value="DNA REPAIR PROTEIN RADC"/>
    <property type="match status" value="1"/>
</dbReference>
<keyword evidence="6" id="KW-0482">Metalloprotease</keyword>
<dbReference type="Pfam" id="PF04002">
    <property type="entry name" value="RadC"/>
    <property type="match status" value="1"/>
</dbReference>
<dbReference type="GO" id="GO:0008237">
    <property type="term" value="F:metallopeptidase activity"/>
    <property type="evidence" value="ECO:0007669"/>
    <property type="project" value="UniProtKB-KW"/>
</dbReference>
<evidence type="ECO:0000256" key="1">
    <source>
        <dbReference type="ARBA" id="ARBA00010243"/>
    </source>
</evidence>
<sequence>MRKLRTNKETFLEGVHILTGIDLDKMQKYCADNNILHILDHPMEINATEEQIAKIHTLKEIINTYEYFRENDEENKVRFDTPAKLAEFFKSKIAYQKEREYLVTAYFDSKMQVLSTDIAEGSVNHCVINPRELLKRALQLDCAGVAMGHSHPSGDPNPSREDINITKKINIIFNSMKIRFYDHLIIGGNKYFSFTEKGYLEYNDELPKVSDLNPFHLEPEIAEADCEDEMEP</sequence>
<evidence type="ECO:0000256" key="4">
    <source>
        <dbReference type="ARBA" id="ARBA00022801"/>
    </source>
</evidence>
<evidence type="ECO:0000256" key="6">
    <source>
        <dbReference type="ARBA" id="ARBA00023049"/>
    </source>
</evidence>